<name>A0A8W8LQU3_MAGGI</name>
<dbReference type="AlphaFoldDB" id="A0A8W8LQU3"/>
<reference evidence="2" key="1">
    <citation type="submission" date="2022-08" db="UniProtKB">
        <authorList>
            <consortium name="EnsemblMetazoa"/>
        </authorList>
    </citation>
    <scope>IDENTIFICATION</scope>
    <source>
        <strain evidence="2">05x7-T-G4-1.051#20</strain>
    </source>
</reference>
<sequence>MLTNRSKRKNACTSRHEIQRKDYSSFEMFLRCIYPRKYRLTVLSVDDILPLAAEYEVQSVLQKCEDVLLTELEFKIAKVSPHHVNMDSDVKYLMKCLYYGEKYSLQELYRRSFEMTQPYKLRRYIQNEHYKMLPDKNKRELLESRLLKIEDDVEGKLYGNSSMGIRTPQLMYCGATSGSFQVNIQCSSTLFQ</sequence>
<evidence type="ECO:0000313" key="3">
    <source>
        <dbReference type="Proteomes" id="UP000005408"/>
    </source>
</evidence>
<dbReference type="InterPro" id="IPR000210">
    <property type="entry name" value="BTB/POZ_dom"/>
</dbReference>
<dbReference type="InterPro" id="IPR011333">
    <property type="entry name" value="SKP1/BTB/POZ_sf"/>
</dbReference>
<accession>A0A8W8LQU3</accession>
<dbReference type="SUPFAM" id="SSF54695">
    <property type="entry name" value="POZ domain"/>
    <property type="match status" value="1"/>
</dbReference>
<protein>
    <recommendedName>
        <fullName evidence="1">BTB domain-containing protein</fullName>
    </recommendedName>
</protein>
<keyword evidence="3" id="KW-1185">Reference proteome</keyword>
<evidence type="ECO:0000313" key="2">
    <source>
        <dbReference type="EnsemblMetazoa" id="G29265.1:cds"/>
    </source>
</evidence>
<evidence type="ECO:0000259" key="1">
    <source>
        <dbReference type="Pfam" id="PF00651"/>
    </source>
</evidence>
<proteinExistence type="predicted"/>
<dbReference type="Gene3D" id="3.30.710.10">
    <property type="entry name" value="Potassium Channel Kv1.1, Chain A"/>
    <property type="match status" value="1"/>
</dbReference>
<organism evidence="2 3">
    <name type="scientific">Magallana gigas</name>
    <name type="common">Pacific oyster</name>
    <name type="synonym">Crassostrea gigas</name>
    <dbReference type="NCBI Taxonomy" id="29159"/>
    <lineage>
        <taxon>Eukaryota</taxon>
        <taxon>Metazoa</taxon>
        <taxon>Spiralia</taxon>
        <taxon>Lophotrochozoa</taxon>
        <taxon>Mollusca</taxon>
        <taxon>Bivalvia</taxon>
        <taxon>Autobranchia</taxon>
        <taxon>Pteriomorphia</taxon>
        <taxon>Ostreida</taxon>
        <taxon>Ostreoidea</taxon>
        <taxon>Ostreidae</taxon>
        <taxon>Magallana</taxon>
    </lineage>
</organism>
<dbReference type="Proteomes" id="UP000005408">
    <property type="component" value="Unassembled WGS sequence"/>
</dbReference>
<dbReference type="EnsemblMetazoa" id="G29265.1">
    <property type="protein sequence ID" value="G29265.1:cds"/>
    <property type="gene ID" value="G29265"/>
</dbReference>
<dbReference type="Pfam" id="PF00651">
    <property type="entry name" value="BTB"/>
    <property type="match status" value="1"/>
</dbReference>
<feature type="domain" description="BTB" evidence="1">
    <location>
        <begin position="8"/>
        <end position="70"/>
    </location>
</feature>